<proteinExistence type="predicted"/>
<organism evidence="1 2">
    <name type="scientific">Candidatus Ethanoperedens thermophilum</name>
    <dbReference type="NCBI Taxonomy" id="2766897"/>
    <lineage>
        <taxon>Archaea</taxon>
        <taxon>Methanobacteriati</taxon>
        <taxon>Methanobacteriota</taxon>
        <taxon>Stenosarchaea group</taxon>
        <taxon>Methanomicrobia</taxon>
        <taxon>Methanosarcinales</taxon>
        <taxon>Methanosarcinales incertae sedis</taxon>
        <taxon>GOM Arc I cluster</taxon>
        <taxon>Candidatus Ethanoperedens</taxon>
    </lineage>
</organism>
<dbReference type="GO" id="GO:0003677">
    <property type="term" value="F:DNA binding"/>
    <property type="evidence" value="ECO:0007669"/>
    <property type="project" value="InterPro"/>
</dbReference>
<sequence length="122" mass="14013">MPIMTIYEQGDIVLVPFPFTDLTTVKKRPALVVSANWYNKRYRDVVLVAVTSHVPLIPDELDYRITESDFKTGKLYKDSIVKLGKIFTIENGLILKKICNVRGQTIVTILDQLNIVYRERAI</sequence>
<dbReference type="SUPFAM" id="SSF50118">
    <property type="entry name" value="Cell growth inhibitor/plasmid maintenance toxic component"/>
    <property type="match status" value="1"/>
</dbReference>
<comment type="caution">
    <text evidence="1">The sequence shown here is derived from an EMBL/GenBank/DDBJ whole genome shotgun (WGS) entry which is preliminary data.</text>
</comment>
<dbReference type="Pfam" id="PF02452">
    <property type="entry name" value="PemK_toxin"/>
    <property type="match status" value="1"/>
</dbReference>
<protein>
    <submittedName>
        <fullName evidence="1">Type II toxin-antitoxin system PemK/MazF family toxin</fullName>
    </submittedName>
</protein>
<dbReference type="Proteomes" id="UP000606580">
    <property type="component" value="Unassembled WGS sequence"/>
</dbReference>
<dbReference type="Gene3D" id="2.30.30.110">
    <property type="match status" value="1"/>
</dbReference>
<dbReference type="AlphaFoldDB" id="A0A848D8H8"/>
<name>A0A848D8H8_9EURY</name>
<evidence type="ECO:0000313" key="1">
    <source>
        <dbReference type="EMBL" id="NMG82591.1"/>
    </source>
</evidence>
<dbReference type="InterPro" id="IPR003477">
    <property type="entry name" value="PemK-like"/>
</dbReference>
<reference evidence="1" key="1">
    <citation type="journal article" date="2020" name="MBio">
        <title>'Candidatus Ethanoperedens,' a Thermophilic Genus of Archaea Mediating the Anaerobic Oxidation of Ethane.</title>
        <authorList>
            <person name="Hahn C.J."/>
            <person name="Laso-Perez R."/>
            <person name="Vulcano F."/>
            <person name="Vaziourakis K.M."/>
            <person name="Stokke R."/>
            <person name="Steen I.H."/>
            <person name="Teske A."/>
            <person name="Boetius A."/>
            <person name="Liebeke M."/>
            <person name="Amann R."/>
            <person name="Knittel K."/>
            <person name="Wegener G."/>
        </authorList>
    </citation>
    <scope>NUCLEOTIDE SEQUENCE</scope>
    <source>
        <strain evidence="1">GoM-Arc1-LC-WB58</strain>
    </source>
</reference>
<dbReference type="InterPro" id="IPR011067">
    <property type="entry name" value="Plasmid_toxin/cell-grow_inhib"/>
</dbReference>
<evidence type="ECO:0000313" key="2">
    <source>
        <dbReference type="Proteomes" id="UP000606580"/>
    </source>
</evidence>
<accession>A0A848D8H8</accession>
<gene>
    <name evidence="1" type="ORF">GIS02_00065</name>
</gene>
<dbReference type="EMBL" id="WNEG01000007">
    <property type="protein sequence ID" value="NMG82591.1"/>
    <property type="molecule type" value="Genomic_DNA"/>
</dbReference>